<feature type="compositionally biased region" description="Acidic residues" evidence="8">
    <location>
        <begin position="453"/>
        <end position="465"/>
    </location>
</feature>
<gene>
    <name evidence="9" type="ORF">LAMI_0H02058G</name>
</gene>
<dbReference type="EMBL" id="LT598468">
    <property type="protein sequence ID" value="SCV02696.1"/>
    <property type="molecule type" value="Genomic_DNA"/>
</dbReference>
<sequence length="585" mass="65418">MDDIAGIPPALSTHQGVEVFSLDKYADSTKDRTHYLGPNAGGRVGLRDLLATYYRIDDIAGFFSRNLQFRKITLQFPDTLTMDSTFVCQLLQQRLEDDDSAHEESKVSKSCSNEVCCGLSDCKEKFHVKEQANRRRIWILADTAYSACCVDEVASEHIGGDIVVHFGDACLSAVQKLPVLYVFGQPYLDLDVVISKFQQTYPDKASKVCLMADASYSFHLTDLDQALQVNGYYNLFVAEVNSQSAGPSAHIIDFKVARASQPVLTLGNRVLYSDNESFRDIDEEQLQSEFSLFHLTMPDNPRLLYLTTKFNSISVFDDSTQTVSQGPFPSMMKRYKYMHVARTAGTIGLLVNTLSLKNTKQLITQLANLIRDSGKKYYMFVVGKPNVAKLANFEAIDVWCVLGCAQSGIIIDQHNEFYKPIVTPYELSLALSPELTWTGSWVVDFKDVMNELSEEDHEESVDQQEPDTNQNEVISDADAPEFDAVTGRYVSTSRPLRHIDRVEIDVPQGSIEDSSSDQLVQKFAGAVSIRNTVSTSASALHSRMWSGLGSDFQSEDYEEEGATLEEGTSGVARQYQFDQDNRRQS</sequence>
<evidence type="ECO:0000256" key="2">
    <source>
        <dbReference type="ARBA" id="ARBA00005156"/>
    </source>
</evidence>
<dbReference type="SFLD" id="SFLDF00408">
    <property type="entry name" value="Diphthamide_biosynthesis_famil"/>
    <property type="match status" value="1"/>
</dbReference>
<dbReference type="InterPro" id="IPR016435">
    <property type="entry name" value="DPH1/DPH2"/>
</dbReference>
<dbReference type="GO" id="GO:0090560">
    <property type="term" value="F:2-(3-amino-3-carboxypropyl)histidine synthase activity"/>
    <property type="evidence" value="ECO:0007669"/>
    <property type="project" value="InterPro"/>
</dbReference>
<evidence type="ECO:0000256" key="3">
    <source>
        <dbReference type="ARBA" id="ARBA00006179"/>
    </source>
</evidence>
<accession>A0A1G4KE79</accession>
<comment type="function">
    <text evidence="7">Required for the first step of diphthamide biosynthesis, a post-translational modification of histidine which occurs in elongation factor 2. DPH1 and DPH2 transfer a 3-amino-3-carboxypropyl (ACP) group from S-adenosyl-L-methionine (SAM) to a histidine residue, the reaction is assisted by a reduction system comprising DPH3 and a NADH-dependent reductase. Facilitates the reduction of the catalytic iron-sulfur cluster found in the DPH1 subunit.</text>
</comment>
<comment type="similarity">
    <text evidence="3 7">Belongs to the DPH1/DPH2 family. DPH2 subfamily.</text>
</comment>
<dbReference type="UniPathway" id="UPA00559"/>
<evidence type="ECO:0000256" key="8">
    <source>
        <dbReference type="SAM" id="MobiDB-lite"/>
    </source>
</evidence>
<evidence type="ECO:0000256" key="7">
    <source>
        <dbReference type="RuleBase" id="RU364133"/>
    </source>
</evidence>
<keyword evidence="6 7" id="KW-0411">Iron-sulfur</keyword>
<dbReference type="Gene3D" id="3.40.50.11860">
    <property type="entry name" value="Diphthamide synthesis DPH1/DPH2 domain 3"/>
    <property type="match status" value="1"/>
</dbReference>
<evidence type="ECO:0000256" key="1">
    <source>
        <dbReference type="ARBA" id="ARBA00001966"/>
    </source>
</evidence>
<dbReference type="Proteomes" id="UP000191024">
    <property type="component" value="Chromosome H"/>
</dbReference>
<evidence type="ECO:0000256" key="5">
    <source>
        <dbReference type="ARBA" id="ARBA00023004"/>
    </source>
</evidence>
<comment type="pathway">
    <text evidence="2 7">Protein modification; peptidyl-diphthamide biosynthesis.</text>
</comment>
<keyword evidence="5 7" id="KW-0408">Iron</keyword>
<keyword evidence="4 7" id="KW-0479">Metal-binding</keyword>
<feature type="region of interest" description="Disordered" evidence="8">
    <location>
        <begin position="453"/>
        <end position="478"/>
    </location>
</feature>
<dbReference type="Gene3D" id="3.40.50.11840">
    <property type="entry name" value="Diphthamide synthesis DPH1/DPH2 domain 1"/>
    <property type="match status" value="1"/>
</dbReference>
<dbReference type="InterPro" id="IPR010014">
    <property type="entry name" value="DHP2"/>
</dbReference>
<dbReference type="GO" id="GO:0051536">
    <property type="term" value="F:iron-sulfur cluster binding"/>
    <property type="evidence" value="ECO:0007669"/>
    <property type="project" value="UniProtKB-KW"/>
</dbReference>
<comment type="subcellular location">
    <subcellularLocation>
        <location evidence="7">Cytoplasm</location>
    </subcellularLocation>
</comment>
<dbReference type="NCBIfam" id="TIGR00272">
    <property type="entry name" value="DPH2"/>
    <property type="match status" value="1"/>
</dbReference>
<feature type="region of interest" description="Disordered" evidence="8">
    <location>
        <begin position="547"/>
        <end position="585"/>
    </location>
</feature>
<dbReference type="AlphaFoldDB" id="A0A1G4KE79"/>
<dbReference type="Pfam" id="PF01866">
    <property type="entry name" value="Diphthamide_syn"/>
    <property type="match status" value="1"/>
</dbReference>
<evidence type="ECO:0000313" key="10">
    <source>
        <dbReference type="Proteomes" id="UP000191024"/>
    </source>
</evidence>
<reference evidence="10" key="1">
    <citation type="submission" date="2016-03" db="EMBL/GenBank/DDBJ databases">
        <authorList>
            <person name="Devillers H."/>
        </authorList>
    </citation>
    <scope>NUCLEOTIDE SEQUENCE [LARGE SCALE GENOMIC DNA]</scope>
</reference>
<dbReference type="SFLD" id="SFLDG01121">
    <property type="entry name" value="Diphthamide_biosynthesis"/>
    <property type="match status" value="1"/>
</dbReference>
<keyword evidence="7" id="KW-0963">Cytoplasm</keyword>
<dbReference type="SFLD" id="SFLDS00032">
    <property type="entry name" value="Radical_SAM_3-amino-3-carboxyp"/>
    <property type="match status" value="1"/>
</dbReference>
<dbReference type="InterPro" id="IPR042263">
    <property type="entry name" value="DPH1/DPH2_1"/>
</dbReference>
<proteinExistence type="inferred from homology"/>
<dbReference type="FunFam" id="3.40.50.11860:FF:000001">
    <property type="entry name" value="2-(3-amino-3-carboxypropyl)histidine synthase subunit 2"/>
    <property type="match status" value="1"/>
</dbReference>
<dbReference type="PANTHER" id="PTHR10762">
    <property type="entry name" value="DIPHTHAMIDE BIOSYNTHESIS PROTEIN"/>
    <property type="match status" value="1"/>
</dbReference>
<dbReference type="PANTHER" id="PTHR10762:SF2">
    <property type="entry name" value="2-(3-AMINO-3-CARBOXYPROPYL)HISTIDINE SYNTHASE SUBUNIT 2"/>
    <property type="match status" value="1"/>
</dbReference>
<organism evidence="9 10">
    <name type="scientific">Lachancea mirantina</name>
    <dbReference type="NCBI Taxonomy" id="1230905"/>
    <lineage>
        <taxon>Eukaryota</taxon>
        <taxon>Fungi</taxon>
        <taxon>Dikarya</taxon>
        <taxon>Ascomycota</taxon>
        <taxon>Saccharomycotina</taxon>
        <taxon>Saccharomycetes</taxon>
        <taxon>Saccharomycetales</taxon>
        <taxon>Saccharomycetaceae</taxon>
        <taxon>Lachancea</taxon>
    </lineage>
</organism>
<name>A0A1G4KE79_9SACH</name>
<feature type="compositionally biased region" description="Acidic residues" evidence="8">
    <location>
        <begin position="553"/>
        <end position="563"/>
    </location>
</feature>
<evidence type="ECO:0000313" key="9">
    <source>
        <dbReference type="EMBL" id="SCV02696.1"/>
    </source>
</evidence>
<dbReference type="NCBIfam" id="TIGR00322">
    <property type="entry name" value="diphth2_R"/>
    <property type="match status" value="1"/>
</dbReference>
<protein>
    <recommendedName>
        <fullName evidence="7">2-(3-amino-3-carboxypropyl)histidine synthase subunit 2</fullName>
    </recommendedName>
</protein>
<comment type="cofactor">
    <cofactor evidence="1">
        <name>[4Fe-4S] cluster</name>
        <dbReference type="ChEBI" id="CHEBI:49883"/>
    </cofactor>
</comment>
<dbReference type="GO" id="GO:0017183">
    <property type="term" value="P:protein histidyl modification to diphthamide"/>
    <property type="evidence" value="ECO:0007669"/>
    <property type="project" value="UniProtKB-UniPathway"/>
</dbReference>
<keyword evidence="10" id="KW-1185">Reference proteome</keyword>
<evidence type="ECO:0000256" key="6">
    <source>
        <dbReference type="ARBA" id="ARBA00023014"/>
    </source>
</evidence>
<dbReference type="OrthoDB" id="449241at2759"/>
<dbReference type="GO" id="GO:0046872">
    <property type="term" value="F:metal ion binding"/>
    <property type="evidence" value="ECO:0007669"/>
    <property type="project" value="UniProtKB-KW"/>
</dbReference>
<dbReference type="GO" id="GO:0005737">
    <property type="term" value="C:cytoplasm"/>
    <property type="evidence" value="ECO:0007669"/>
    <property type="project" value="UniProtKB-SubCell"/>
</dbReference>
<dbReference type="InterPro" id="IPR042265">
    <property type="entry name" value="DPH1/DPH2_3"/>
</dbReference>
<evidence type="ECO:0000256" key="4">
    <source>
        <dbReference type="ARBA" id="ARBA00022723"/>
    </source>
</evidence>
<dbReference type="STRING" id="1230905.A0A1G4KE79"/>